<dbReference type="InterPro" id="IPR028994">
    <property type="entry name" value="Integrin_alpha_N"/>
</dbReference>
<comment type="caution">
    <text evidence="9">The sequence shown here is derived from an EMBL/GenBank/DDBJ whole genome shotgun (WGS) entry which is preliminary data.</text>
</comment>
<sequence length="1880" mass="200915">MTAVNRGRALRGLGLAVLILLSSATAVRATPPAGGADRPNQQAPLAETPKPTSPEVPEPPKKSWVVDGRGAFGDEIEITVPEFREITPKLSLSYDSSSGNGPFGVGWDLLGVNRIERAGAHKGAPRYDATDIFLVDGVELVPCAAGSAAPSCTTGGTHTTKTERYLRIALAGEGDASRWTVTSKDGTRRVFAPIVSAGTASPPVFRWGLNEVVDTSGNTVTYHWAAGQLDAVTYNGTAVEFHHEARPDVEQTATGNGGLFAAPNRVKTIEVSVGGQRLRAYQLAYTTSGATARSLLTGVRQFGRDAVLDASGTVTGGTALPPVTAAYRPGDPVPAAGHHDTALVSNTESKYLPMDINGDGKGDMLEVYPYGFGHQRRSWVSDGTGFTLAATENATPSSTNSKFLPGDANADGKTDLIEIYPDGFAWGRRLWISNGTGFTLASNGTSHGPQSDNSRFLPMDVNGDGKTDVLELYSCGFFPVHYCRATWLSDGTQFTLASHETGIPFSADRQFQPADLNGDGRTDLVEIYPVWGSTGGRRIWLSHGTGFTAGAVDTGINWTAPKADGAGSRYTVMDVNGDSKADMVELHPFFTTYTRRVWLSTGYGYTLASTDTAMPSANSAKHLPVDVNGDDRVDLVEVSPYGLSSRRRIWLSTGTGFTAGATDTAMGGFTCSDKGHCGTEFVDADVNGDGIAEVVEVHAIPFSLNRGRRVWSTGGAVPDVLTSRTNEWGGTTAVGYTPSTAWPNTGNPPITQTATAVTTDDGRGGTATTGYSYAGGRYDLLERRSLGFRSQKETQPCIAGETSCPTTETHYRQDLAALFEPERVERRGGDGALLTSTVHEYATTETVPRTAVRTATWEQVHSGPACPGADCRRKHTTRQYNAYGEVTREVEHGDADAPGDERTTVTTFVPNTAAYVVGKPASVAVFQGADATGTRLAETRTHYDGAAAWDQAPAAGLDTATARWLSDTGAFVTTGKERDAWGNVTAEINGVGARKSTAFDPVHHRFAIAETNALGQRTTKDWDPVCGVPVRGTDLNGQVTTLAYDNLCRLVEKTEPGGRFERHTWAELGNAATQHELIERPAADGTADPLWTRRYLDGHQRLWRTVGKGPDAATGDVHTDTGYTARGQIAMTTAPYYWIAGQPQPATHPTTHGYDPLDRPARTTFPDGAYQSRTYGLWSVTSTDELGRAHTDRFDAQRRRIAREEPGGRTAVYAYDARGNLERSTDALGNTIAYTTDSLGRRTRMADPDSGTWTYEYDAAGRQTAQTDGKGQRTTYGYDALDRRTAKTSRAGTAEAVTVTWAHDEPRAGFFNTGKLTTTTDPAGSRTTDHDALGRVVRTVRTTGGTAYAFEYGFDAGDRLLWTSYPDGDAQGTAADPLRYDGAGRLTSIPGYVTAARYTADGKLTRIENANGTVTTRPHDPRRGWLTGVSTVSGPATVQDSGYTRNAKGLITGVGSSLPGESWAYAYDDADQLVSAANPADPALDQTLAYDAIGNTTANSRLGGYTADATRPHAVATAGPHAYTYDAAGLMTSGAGRTLTWDGDNRLASVTKAGVTSTFAYDAEGERVQQVDGAITRHYLGDDFETTPGGPATKYISIAGTLVARADGTTRLWVHTDHLGSVQALTDAAGAEVHRKRYRPQGEVLATTGSLGYEPRGFAGQRQDSTGLLYLHARYYDPELGRFISPDSIIDGEATIGLNRYAYAANNPVNNRDLTGLECQKSDSGKGGGGGGGNCKDESGIAAWIKAAQRKLTETKFDAVVENVLKYTLKVRVSPVSNLIVSAEKAWQDQSQAVDKLNEEYSRIHPIDPVRGGIYRVSTFVTSFAWNAADGAAFNIPGTIKYAMDYGQWRNFGRAEGKPEPNLTLPFVGQITGCRDGLLC</sequence>
<proteinExistence type="predicted"/>
<evidence type="ECO:0000256" key="2">
    <source>
        <dbReference type="ARBA" id="ARBA00022525"/>
    </source>
</evidence>
<dbReference type="NCBIfam" id="TIGR01643">
    <property type="entry name" value="YD_repeat_2x"/>
    <property type="match status" value="2"/>
</dbReference>
<comment type="subcellular location">
    <subcellularLocation>
        <location evidence="1">Secreted</location>
    </subcellularLocation>
</comment>
<evidence type="ECO:0000256" key="6">
    <source>
        <dbReference type="SAM" id="SignalP"/>
    </source>
</evidence>
<dbReference type="RefSeq" id="WP_209668442.1">
    <property type="nucleotide sequence ID" value="NZ_JAGGMS010000001.1"/>
</dbReference>
<keyword evidence="4" id="KW-0843">Virulence</keyword>
<keyword evidence="3" id="KW-0677">Repeat</keyword>
<feature type="chain" id="PRO_5045167400" evidence="6">
    <location>
        <begin position="30"/>
        <end position="1880"/>
    </location>
</feature>
<keyword evidence="2" id="KW-0964">Secreted</keyword>
<dbReference type="InterPro" id="IPR022385">
    <property type="entry name" value="Rhs_assc_core"/>
</dbReference>
<dbReference type="Proteomes" id="UP000741013">
    <property type="component" value="Unassembled WGS sequence"/>
</dbReference>
<dbReference type="InterPro" id="IPR022045">
    <property type="entry name" value="TcdB_toxin_mid/N"/>
</dbReference>
<evidence type="ECO:0000259" key="7">
    <source>
        <dbReference type="Pfam" id="PF12256"/>
    </source>
</evidence>
<dbReference type="Pfam" id="PF05593">
    <property type="entry name" value="RHS_repeat"/>
    <property type="match status" value="2"/>
</dbReference>
<evidence type="ECO:0000313" key="10">
    <source>
        <dbReference type="Proteomes" id="UP000741013"/>
    </source>
</evidence>
<evidence type="ECO:0000256" key="5">
    <source>
        <dbReference type="SAM" id="MobiDB-lite"/>
    </source>
</evidence>
<feature type="region of interest" description="Disordered" evidence="5">
    <location>
        <begin position="1412"/>
        <end position="1431"/>
    </location>
</feature>
<dbReference type="NCBIfam" id="TIGR03696">
    <property type="entry name" value="Rhs_assc_core"/>
    <property type="match status" value="1"/>
</dbReference>
<evidence type="ECO:0000256" key="3">
    <source>
        <dbReference type="ARBA" id="ARBA00022737"/>
    </source>
</evidence>
<dbReference type="Pfam" id="PF03534">
    <property type="entry name" value="SpvB"/>
    <property type="match status" value="1"/>
</dbReference>
<feature type="domain" description="Teneurin-like YD-shell" evidence="8">
    <location>
        <begin position="1437"/>
        <end position="1709"/>
    </location>
</feature>
<keyword evidence="10" id="KW-1185">Reference proteome</keyword>
<dbReference type="InterPro" id="IPR056823">
    <property type="entry name" value="TEN-like_YD-shell"/>
</dbReference>
<reference evidence="9 10" key="1">
    <citation type="submission" date="2021-03" db="EMBL/GenBank/DDBJ databases">
        <title>Sequencing the genomes of 1000 actinobacteria strains.</title>
        <authorList>
            <person name="Klenk H.-P."/>
        </authorList>
    </citation>
    <scope>NUCLEOTIDE SEQUENCE [LARGE SCALE GENOMIC DNA]</scope>
    <source>
        <strain evidence="9 10">DSM 45510</strain>
    </source>
</reference>
<feature type="region of interest" description="Disordered" evidence="5">
    <location>
        <begin position="30"/>
        <end position="67"/>
    </location>
</feature>
<protein>
    <submittedName>
        <fullName evidence="9">RHS repeat-associated protein</fullName>
    </submittedName>
</protein>
<feature type="domain" description="Insecticide toxin TcdB middle/N-terminal" evidence="7">
    <location>
        <begin position="679"/>
        <end position="812"/>
    </location>
</feature>
<evidence type="ECO:0000259" key="8">
    <source>
        <dbReference type="Pfam" id="PF25023"/>
    </source>
</evidence>
<accession>A0ABS4Q445</accession>
<name>A0ABS4Q445_9PSEU</name>
<evidence type="ECO:0000256" key="4">
    <source>
        <dbReference type="ARBA" id="ARBA00023026"/>
    </source>
</evidence>
<dbReference type="EMBL" id="JAGGMS010000001">
    <property type="protein sequence ID" value="MBP2185576.1"/>
    <property type="molecule type" value="Genomic_DNA"/>
</dbReference>
<dbReference type="InterPro" id="IPR031325">
    <property type="entry name" value="RHS_repeat"/>
</dbReference>
<organism evidence="9 10">
    <name type="scientific">Amycolatopsis magusensis</name>
    <dbReference type="NCBI Taxonomy" id="882444"/>
    <lineage>
        <taxon>Bacteria</taxon>
        <taxon>Bacillati</taxon>
        <taxon>Actinomycetota</taxon>
        <taxon>Actinomycetes</taxon>
        <taxon>Pseudonocardiales</taxon>
        <taxon>Pseudonocardiaceae</taxon>
        <taxon>Amycolatopsis</taxon>
    </lineage>
</organism>
<evidence type="ECO:0000313" key="9">
    <source>
        <dbReference type="EMBL" id="MBP2185576.1"/>
    </source>
</evidence>
<feature type="signal peptide" evidence="6">
    <location>
        <begin position="1"/>
        <end position="29"/>
    </location>
</feature>
<gene>
    <name evidence="9" type="ORF">JOM49_007102</name>
</gene>
<evidence type="ECO:0000256" key="1">
    <source>
        <dbReference type="ARBA" id="ARBA00004613"/>
    </source>
</evidence>
<dbReference type="PANTHER" id="PTHR32305">
    <property type="match status" value="1"/>
</dbReference>
<dbReference type="Pfam" id="PF25023">
    <property type="entry name" value="TEN_YD-shell"/>
    <property type="match status" value="1"/>
</dbReference>
<keyword evidence="6" id="KW-0732">Signal</keyword>
<dbReference type="Gene3D" id="2.40.128.340">
    <property type="match status" value="1"/>
</dbReference>
<dbReference type="InterPro" id="IPR003284">
    <property type="entry name" value="Sal_SpvB"/>
</dbReference>
<dbReference type="InterPro" id="IPR050708">
    <property type="entry name" value="T6SS_VgrG/RHS"/>
</dbReference>
<dbReference type="Pfam" id="PF12256">
    <property type="entry name" value="TcdB_toxin_midN"/>
    <property type="match status" value="1"/>
</dbReference>
<dbReference type="PANTHER" id="PTHR32305:SF17">
    <property type="entry name" value="TRNA NUCLEASE WAPA"/>
    <property type="match status" value="1"/>
</dbReference>
<dbReference type="InterPro" id="IPR006530">
    <property type="entry name" value="YD"/>
</dbReference>
<dbReference type="Gene3D" id="2.180.10.10">
    <property type="entry name" value="RHS repeat-associated core"/>
    <property type="match status" value="2"/>
</dbReference>
<dbReference type="SUPFAM" id="SSF69318">
    <property type="entry name" value="Integrin alpha N-terminal domain"/>
    <property type="match status" value="2"/>
</dbReference>